<dbReference type="InterPro" id="IPR000914">
    <property type="entry name" value="SBP_5_dom"/>
</dbReference>
<keyword evidence="7" id="KW-1185">Reference proteome</keyword>
<evidence type="ECO:0000256" key="1">
    <source>
        <dbReference type="ARBA" id="ARBA00004418"/>
    </source>
</evidence>
<reference evidence="6" key="2">
    <citation type="submission" date="2020-09" db="EMBL/GenBank/DDBJ databases">
        <authorList>
            <person name="Sun Q."/>
            <person name="Zhou Y."/>
        </authorList>
    </citation>
    <scope>NUCLEOTIDE SEQUENCE</scope>
    <source>
        <strain evidence="6">CGMCC 1.15254</strain>
    </source>
</reference>
<dbReference type="Proteomes" id="UP000632498">
    <property type="component" value="Unassembled WGS sequence"/>
</dbReference>
<evidence type="ECO:0000256" key="2">
    <source>
        <dbReference type="ARBA" id="ARBA00005695"/>
    </source>
</evidence>
<dbReference type="GO" id="GO:0043190">
    <property type="term" value="C:ATP-binding cassette (ABC) transporter complex"/>
    <property type="evidence" value="ECO:0007669"/>
    <property type="project" value="InterPro"/>
</dbReference>
<protein>
    <submittedName>
        <fullName evidence="6">ABC transporter substrate-binding protein</fullName>
    </submittedName>
</protein>
<comment type="caution">
    <text evidence="6">The sequence shown here is derived from an EMBL/GenBank/DDBJ whole genome shotgun (WGS) entry which is preliminary data.</text>
</comment>
<dbReference type="GO" id="GO:0030288">
    <property type="term" value="C:outer membrane-bounded periplasmic space"/>
    <property type="evidence" value="ECO:0007669"/>
    <property type="project" value="TreeGrafter"/>
</dbReference>
<evidence type="ECO:0000256" key="4">
    <source>
        <dbReference type="SAM" id="SignalP"/>
    </source>
</evidence>
<dbReference type="RefSeq" id="WP_188663618.1">
    <property type="nucleotide sequence ID" value="NZ_BMHV01000009.1"/>
</dbReference>
<gene>
    <name evidence="6" type="ORF">GCM10011332_15810</name>
</gene>
<comment type="subcellular location">
    <subcellularLocation>
        <location evidence="1">Periplasm</location>
    </subcellularLocation>
</comment>
<feature type="domain" description="Solute-binding protein family 5" evidence="5">
    <location>
        <begin position="102"/>
        <end position="511"/>
    </location>
</feature>
<dbReference type="FunFam" id="3.10.105.10:FF:000005">
    <property type="entry name" value="ABC transporter substrate-binding protein"/>
    <property type="match status" value="1"/>
</dbReference>
<evidence type="ECO:0000313" key="6">
    <source>
        <dbReference type="EMBL" id="GGF62754.1"/>
    </source>
</evidence>
<organism evidence="6 7">
    <name type="scientific">Terasakiella brassicae</name>
    <dbReference type="NCBI Taxonomy" id="1634917"/>
    <lineage>
        <taxon>Bacteria</taxon>
        <taxon>Pseudomonadati</taxon>
        <taxon>Pseudomonadota</taxon>
        <taxon>Alphaproteobacteria</taxon>
        <taxon>Rhodospirillales</taxon>
        <taxon>Terasakiellaceae</taxon>
        <taxon>Terasakiella</taxon>
    </lineage>
</organism>
<sequence length="610" mass="69548">MGLKTAAFAGLIGLTVTFNAWASEPKHAVAMHGDIKYGPGFTHFDYANPDAPKGGNLRLAALGSTFDTFNPFTLKGNSAAGVGIVYDSLTQRSLDEPFSEYGLLAETIEIPEDRSSVTFHLRPQAKWHDGKPVTAEDVVFSFNTLFEKGHPQYRFYYGDVAKVEALSERTVKFTFKSAKNRELAMIVGQLPVIPKHYWQDKDFEKTTLQPPLSSGPYRVKSFEAGRNVVYERVKDYWGKDLAVNAGQNNFDEIRYDYYRDATVAVEAFKGGAFDYRYENIAKNWATAYDIPEVKNGLIEKLRFNHSVGAGMQAFVFNIRRDKFKDPLVREALAYAFDFDWANKNLFHGEYSRTKSYFANSELASRGLPTGRELEILEKYRGRVPDEVFTKTYEPPKTDGSGNIRGNLKQAVTLLKKAGYVIKNRKLVNAKTGEQLSFEFLLQAGPTWERIVLPFKKNLERLGIEVSLRMVDTAQYKQRTDTFDYDMVVDVFGQSQSPGNEQYSFWSSKTANQPGARNSIGISNDIVDELVELVVNAPNREELVMRTRALDRVLLWGHYVIPNWHLKSARILAWNKFSRPDTYPKYSPGYDAWSFWWLDKDKEKTLANKRK</sequence>
<evidence type="ECO:0000313" key="7">
    <source>
        <dbReference type="Proteomes" id="UP000632498"/>
    </source>
</evidence>
<dbReference type="PANTHER" id="PTHR30290:SF64">
    <property type="entry name" value="ABC TRANSPORTER PERIPLASMIC BINDING PROTEIN"/>
    <property type="match status" value="1"/>
</dbReference>
<dbReference type="InterPro" id="IPR039424">
    <property type="entry name" value="SBP_5"/>
</dbReference>
<accession>A0A917BZH0</accession>
<name>A0A917BZH0_9PROT</name>
<dbReference type="EMBL" id="BMHV01000009">
    <property type="protein sequence ID" value="GGF62754.1"/>
    <property type="molecule type" value="Genomic_DNA"/>
</dbReference>
<reference evidence="6" key="1">
    <citation type="journal article" date="2014" name="Int. J. Syst. Evol. Microbiol.">
        <title>Complete genome sequence of Corynebacterium casei LMG S-19264T (=DSM 44701T), isolated from a smear-ripened cheese.</title>
        <authorList>
            <consortium name="US DOE Joint Genome Institute (JGI-PGF)"/>
            <person name="Walter F."/>
            <person name="Albersmeier A."/>
            <person name="Kalinowski J."/>
            <person name="Ruckert C."/>
        </authorList>
    </citation>
    <scope>NUCLEOTIDE SEQUENCE</scope>
    <source>
        <strain evidence="6">CGMCC 1.15254</strain>
    </source>
</reference>
<evidence type="ECO:0000259" key="5">
    <source>
        <dbReference type="Pfam" id="PF00496"/>
    </source>
</evidence>
<dbReference type="InterPro" id="IPR030678">
    <property type="entry name" value="Peptide/Ni-bd"/>
</dbReference>
<proteinExistence type="inferred from homology"/>
<dbReference type="GO" id="GO:1904680">
    <property type="term" value="F:peptide transmembrane transporter activity"/>
    <property type="evidence" value="ECO:0007669"/>
    <property type="project" value="TreeGrafter"/>
</dbReference>
<dbReference type="SUPFAM" id="SSF53850">
    <property type="entry name" value="Periplasmic binding protein-like II"/>
    <property type="match status" value="1"/>
</dbReference>
<dbReference type="Pfam" id="PF00496">
    <property type="entry name" value="SBP_bac_5"/>
    <property type="match status" value="1"/>
</dbReference>
<comment type="similarity">
    <text evidence="2">Belongs to the bacterial solute-binding protein 5 family.</text>
</comment>
<keyword evidence="3 4" id="KW-0732">Signal</keyword>
<dbReference type="PANTHER" id="PTHR30290">
    <property type="entry name" value="PERIPLASMIC BINDING COMPONENT OF ABC TRANSPORTER"/>
    <property type="match status" value="1"/>
</dbReference>
<dbReference type="GO" id="GO:0042884">
    <property type="term" value="P:microcin transport"/>
    <property type="evidence" value="ECO:0007669"/>
    <property type="project" value="TreeGrafter"/>
</dbReference>
<dbReference type="GO" id="GO:0015833">
    <property type="term" value="P:peptide transport"/>
    <property type="evidence" value="ECO:0007669"/>
    <property type="project" value="TreeGrafter"/>
</dbReference>
<dbReference type="PIRSF" id="PIRSF002741">
    <property type="entry name" value="MppA"/>
    <property type="match status" value="1"/>
</dbReference>
<dbReference type="CDD" id="cd08497">
    <property type="entry name" value="MbnE-like"/>
    <property type="match status" value="1"/>
</dbReference>
<dbReference type="Gene3D" id="3.10.105.10">
    <property type="entry name" value="Dipeptide-binding Protein, Domain 3"/>
    <property type="match status" value="1"/>
</dbReference>
<dbReference type="AlphaFoldDB" id="A0A917BZH0"/>
<evidence type="ECO:0000256" key="3">
    <source>
        <dbReference type="ARBA" id="ARBA00022729"/>
    </source>
</evidence>
<feature type="chain" id="PRO_5037203112" evidence="4">
    <location>
        <begin position="23"/>
        <end position="610"/>
    </location>
</feature>
<feature type="signal peptide" evidence="4">
    <location>
        <begin position="1"/>
        <end position="22"/>
    </location>
</feature>
<dbReference type="Gene3D" id="3.40.190.10">
    <property type="entry name" value="Periplasmic binding protein-like II"/>
    <property type="match status" value="1"/>
</dbReference>